<accession>A0A1H8MS73</accession>
<keyword evidence="2" id="KW-1185">Reference proteome</keyword>
<evidence type="ECO:0000313" key="1">
    <source>
        <dbReference type="EMBL" id="SEO20272.1"/>
    </source>
</evidence>
<name>A0A1H8MS73_9EURY</name>
<reference evidence="2" key="1">
    <citation type="submission" date="2016-10" db="EMBL/GenBank/DDBJ databases">
        <authorList>
            <person name="Varghese N."/>
            <person name="Submissions S."/>
        </authorList>
    </citation>
    <scope>NUCLEOTIDE SEQUENCE [LARGE SCALE GENOMIC DNA]</scope>
    <source>
        <strain evidence="2">CGMCC 1.10121</strain>
    </source>
</reference>
<proteinExistence type="predicted"/>
<dbReference type="AlphaFoldDB" id="A0A1H8MS73"/>
<protein>
    <submittedName>
        <fullName evidence="1">Uncharacterized protein</fullName>
    </submittedName>
</protein>
<evidence type="ECO:0000313" key="2">
    <source>
        <dbReference type="Proteomes" id="UP000199126"/>
    </source>
</evidence>
<dbReference type="EMBL" id="FODV01000001">
    <property type="protein sequence ID" value="SEO20272.1"/>
    <property type="molecule type" value="Genomic_DNA"/>
</dbReference>
<dbReference type="Proteomes" id="UP000199126">
    <property type="component" value="Unassembled WGS sequence"/>
</dbReference>
<organism evidence="1 2">
    <name type="scientific">Halogranum amylolyticum</name>
    <dbReference type="NCBI Taxonomy" id="660520"/>
    <lineage>
        <taxon>Archaea</taxon>
        <taxon>Methanobacteriati</taxon>
        <taxon>Methanobacteriota</taxon>
        <taxon>Stenosarchaea group</taxon>
        <taxon>Halobacteria</taxon>
        <taxon>Halobacteriales</taxon>
        <taxon>Haloferacaceae</taxon>
    </lineage>
</organism>
<gene>
    <name evidence="1" type="ORF">SAMN04487948_10160</name>
</gene>
<sequence length="63" mass="6986">MFCLPCRTLKHESQGAPVAVLRAAFYPIPTDEGVQPQRASSLFSETAGTVFERVWEGEASQMR</sequence>